<protein>
    <submittedName>
        <fullName evidence="1">Uncharacterized protein</fullName>
    </submittedName>
</protein>
<gene>
    <name evidence="1" type="ORF">CLI92_09305</name>
</gene>
<dbReference type="AlphaFoldDB" id="A0A2A2T4N7"/>
<dbReference type="GeneID" id="93874833"/>
<comment type="caution">
    <text evidence="1">The sequence shown here is derived from an EMBL/GenBank/DDBJ whole genome shotgun (WGS) entry which is preliminary data.</text>
</comment>
<evidence type="ECO:0000313" key="2">
    <source>
        <dbReference type="Proteomes" id="UP000217780"/>
    </source>
</evidence>
<reference evidence="1 2" key="1">
    <citation type="submission" date="2017-08" db="EMBL/GenBank/DDBJ databases">
        <title>WGS of Clinical strains of the CDC Group NO-1 linked to zoonotic infections in humans.</title>
        <authorList>
            <person name="Bernier A.-M."/>
            <person name="Bernard K."/>
        </authorList>
    </citation>
    <scope>NUCLEOTIDE SEQUENCE [LARGE SCALE GENOMIC DNA]</scope>
    <source>
        <strain evidence="1 2">NML91-0035</strain>
    </source>
</reference>
<name>A0A2A2T4N7_9BURK</name>
<sequence>MTDLQAAQQRIAELEAQLEAIGAGGVGPQRITSSPEQWESAVTGWHRAAKRLDHACTQWRNLMRSDPEAELWQAAWDAVSIWARQLQTAYDLGDWLEFWWEECKLSAAPGHVSINGQAFALDGLDGLIELLRAHRAMKEGQQ</sequence>
<evidence type="ECO:0000313" key="1">
    <source>
        <dbReference type="EMBL" id="PAX16516.1"/>
    </source>
</evidence>
<dbReference type="Proteomes" id="UP000217780">
    <property type="component" value="Unassembled WGS sequence"/>
</dbReference>
<dbReference type="RefSeq" id="WP_095543680.1">
    <property type="nucleotide sequence ID" value="NZ_NSJC01000044.1"/>
</dbReference>
<accession>A0A2A2T4N7</accession>
<dbReference type="EMBL" id="NTBI01000007">
    <property type="protein sequence ID" value="PAX16516.1"/>
    <property type="molecule type" value="Genomic_DNA"/>
</dbReference>
<organism evidence="1 2">
    <name type="scientific">Vandammella animalimorsus</name>
    <dbReference type="NCBI Taxonomy" id="2029117"/>
    <lineage>
        <taxon>Bacteria</taxon>
        <taxon>Pseudomonadati</taxon>
        <taxon>Pseudomonadota</taxon>
        <taxon>Betaproteobacteria</taxon>
        <taxon>Burkholderiales</taxon>
        <taxon>Comamonadaceae</taxon>
        <taxon>Vandammella</taxon>
    </lineage>
</organism>
<proteinExistence type="predicted"/>